<keyword evidence="3" id="KW-1185">Reference proteome</keyword>
<evidence type="ECO:0000256" key="1">
    <source>
        <dbReference type="SAM" id="SignalP"/>
    </source>
</evidence>
<evidence type="ECO:0000313" key="2">
    <source>
        <dbReference type="EMBL" id="WMW04534.1"/>
    </source>
</evidence>
<keyword evidence="1" id="KW-0732">Signal</keyword>
<organism evidence="2 3">
    <name type="scientific">Pseudomonas entomophila</name>
    <dbReference type="NCBI Taxonomy" id="312306"/>
    <lineage>
        <taxon>Bacteria</taxon>
        <taxon>Pseudomonadati</taxon>
        <taxon>Pseudomonadota</taxon>
        <taxon>Gammaproteobacteria</taxon>
        <taxon>Pseudomonadales</taxon>
        <taxon>Pseudomonadaceae</taxon>
        <taxon>Pseudomonas</taxon>
    </lineage>
</organism>
<dbReference type="EMBL" id="CP132921">
    <property type="protein sequence ID" value="WMW04534.1"/>
    <property type="molecule type" value="Genomic_DNA"/>
</dbReference>
<feature type="chain" id="PRO_5045308424" evidence="1">
    <location>
        <begin position="21"/>
        <end position="220"/>
    </location>
</feature>
<accession>A0ABY9QLC0</accession>
<protein>
    <submittedName>
        <fullName evidence="2">Uncharacterized protein</fullName>
    </submittedName>
</protein>
<reference evidence="2 3" key="1">
    <citation type="submission" date="2023-08" db="EMBL/GenBank/DDBJ databases">
        <title>Complete Genome Sequence of Pseudomonas entomophila TVIN A01.</title>
        <authorList>
            <person name="Shelke T."/>
            <person name="Mahar N.S."/>
            <person name="Gupta I."/>
            <person name="Gupta V."/>
        </authorList>
    </citation>
    <scope>NUCLEOTIDE SEQUENCE [LARGE SCALE GENOMIC DNA]</scope>
    <source>
        <strain evidence="2 3">TVIN-A01</strain>
    </source>
</reference>
<proteinExistence type="predicted"/>
<feature type="signal peptide" evidence="1">
    <location>
        <begin position="1"/>
        <end position="20"/>
    </location>
</feature>
<dbReference type="RefSeq" id="WP_011533075.1">
    <property type="nucleotide sequence ID" value="NZ_CP132921.1"/>
</dbReference>
<dbReference type="GeneID" id="32805053"/>
<name>A0ABY9QLC0_9PSED</name>
<gene>
    <name evidence="2" type="ORF">RAH46_19635</name>
</gene>
<dbReference type="Proteomes" id="UP001183127">
    <property type="component" value="Chromosome"/>
</dbReference>
<sequence length="220" mass="23875">MFKKLAIAGFALAVATGASAQAQPKLFKDYAYDSPQSAYTQAQGFEDCSDWVGKPALCRDGATFLGEDFSEALVFTNGKLRMVTLYTHETDGLVDKVVTAMAKSFVMTLFANGKTEMDLIKLASSAKNREEVVSTLTSFQSEAVANGNYSATFIESFELPKKKPTDVIQLMMAAPENVRIAQLQVMGDANDQSTVMVRFAYPKLDSKAAAKQVKAADEAF</sequence>
<evidence type="ECO:0000313" key="3">
    <source>
        <dbReference type="Proteomes" id="UP001183127"/>
    </source>
</evidence>